<dbReference type="InterPro" id="IPR036986">
    <property type="entry name" value="S4_RNA-bd_sf"/>
</dbReference>
<keyword evidence="4" id="KW-0677">Repeat</keyword>
<dbReference type="PANTHER" id="PTHR45632">
    <property type="entry name" value="LD33804P"/>
    <property type="match status" value="1"/>
</dbReference>
<evidence type="ECO:0000256" key="1">
    <source>
        <dbReference type="ARBA" id="ARBA00007465"/>
    </source>
</evidence>
<sequence>LMRRPTSDVRQRDARRSAVMEQNNARRRNSSVPFNNSKQEKSRLSQDSETDFLCDRAVEFMESGDICSIVTVELAEQSAYFERLLRYHRGRGIIRLPEFLNAGFHSVVEYIRRGSTSITTDNIYDVFIAADYLLVPRLKEECANYIQKLSNDPSTAINLWLTGRLLFWPEIGDMAFQKILENFEIVWPSEEFLQMEADDVESIIKNDALNCKNELTVFSAVMKWISWNPSGRLDDALKLLWNVLCVFGGWCDGEGPRAAAQIFSPCSNSWTLWTEMGCQTQSPRYEWLDNLRPDDTNITLVGTDAAPPASHPPRELPEGLYRCEERLIGANEISCLIGEIPRRVYAGCVLVRNRVYLVGGFDGTNALKSTLCYDFELDSGWYEISCMYEKRYYVSVAYASRYIYALGGHNGENQGRLDTAERYNLDENLWQPIASMNRIRSDAAAAELYNRVYVAGGFEGRRYHDSAEYYDADANQWTLISRMHSPRGGISLVAHESYIYAIGGNDGNTRLRSIERFDPTTGKWEIVGQMNRRKSNLSSAVLGDDIYIIGGWSDEPEAGILSLVERFDTKTRECIEIRPLTFPASATCACTLKNQRLVAKFVNPQPNSNQTTTMLTEDTAPLQRGLTTDSRPLGTPTNQREMSPSEANTNINHDSMSLVNSSTANTPQLPYNTSSNNLYYEEMQLDSQDSQIDHINDYIISDLEENSYPSMTSSASTGSSGCSSPHLATSLPLSSPYQPLTRGAEESKVNVRRVFVWAMSRVPKVYSKTFTTPRHPYEKERLDQELKIIGQYGLRNKREVWRVKLVLAKIRKAARELLTLDERDPRRLFEGSALLRRLVRVGVLPEDKMKLDFVLGLKIEDFLERRLQTQVYKMGLARSIHHARVLIRQRHIRVRKQLVDCPSFMVRLDSAKHIDVSLKTSADKLGRVARKKAKKSGNGDEEEDEE</sequence>
<evidence type="ECO:0000256" key="2">
    <source>
        <dbReference type="ARBA" id="ARBA00022441"/>
    </source>
</evidence>
<evidence type="ECO:0000256" key="3">
    <source>
        <dbReference type="ARBA" id="ARBA00022730"/>
    </source>
</evidence>
<feature type="compositionally biased region" description="Polar residues" evidence="12">
    <location>
        <begin position="604"/>
        <end position="616"/>
    </location>
</feature>
<feature type="domain" description="Small ribosomal subunit protein uS4 N-terminal" evidence="14">
    <location>
        <begin position="761"/>
        <end position="864"/>
    </location>
</feature>
<proteinExistence type="inferred from homology"/>
<evidence type="ECO:0000256" key="8">
    <source>
        <dbReference type="ARBA" id="ARBA00035410"/>
    </source>
</evidence>
<dbReference type="AlphaFoldDB" id="A0A0R3W0Q4"/>
<dbReference type="Pfam" id="PF24681">
    <property type="entry name" value="Kelch_KLHDC2_KLHL20_DRC7"/>
    <property type="match status" value="1"/>
</dbReference>
<evidence type="ECO:0000313" key="15">
    <source>
        <dbReference type="WBParaSite" id="TASK_0000325501-mRNA-1"/>
    </source>
</evidence>
<dbReference type="PROSITE" id="PS50889">
    <property type="entry name" value="S4"/>
    <property type="match status" value="1"/>
</dbReference>
<dbReference type="STRING" id="60517.A0A0R3W0Q4"/>
<dbReference type="Pfam" id="PF01479">
    <property type="entry name" value="S4"/>
    <property type="match status" value="1"/>
</dbReference>
<accession>A0A0R3W0Q4</accession>
<dbReference type="PROSITE" id="PS00632">
    <property type="entry name" value="RIBOSOMAL_S4"/>
    <property type="match status" value="1"/>
</dbReference>
<comment type="similarity">
    <text evidence="1 11">Belongs to the universal ribosomal protein uS4 family.</text>
</comment>
<reference evidence="15" key="1">
    <citation type="submission" date="2017-02" db="UniProtKB">
        <authorList>
            <consortium name="WormBaseParasite"/>
        </authorList>
    </citation>
    <scope>IDENTIFICATION</scope>
</reference>
<dbReference type="Pfam" id="PF00163">
    <property type="entry name" value="Ribosomal_S4"/>
    <property type="match status" value="1"/>
</dbReference>
<dbReference type="Gene3D" id="1.25.40.420">
    <property type="match status" value="1"/>
</dbReference>
<dbReference type="Pfam" id="PF00651">
    <property type="entry name" value="BTB"/>
    <property type="match status" value="1"/>
</dbReference>
<keyword evidence="6 11" id="KW-0689">Ribosomal protein</keyword>
<dbReference type="Gene3D" id="3.10.290.10">
    <property type="entry name" value="RNA-binding S4 domain"/>
    <property type="match status" value="1"/>
</dbReference>
<name>A0A0R3W0Q4_TAEAS</name>
<evidence type="ECO:0000256" key="12">
    <source>
        <dbReference type="SAM" id="MobiDB-lite"/>
    </source>
</evidence>
<dbReference type="SUPFAM" id="SSF55174">
    <property type="entry name" value="Alpha-L RNA-binding motif"/>
    <property type="match status" value="1"/>
</dbReference>
<evidence type="ECO:0000256" key="6">
    <source>
        <dbReference type="ARBA" id="ARBA00022980"/>
    </source>
</evidence>
<dbReference type="InterPro" id="IPR015915">
    <property type="entry name" value="Kelch-typ_b-propeller"/>
</dbReference>
<dbReference type="Gene3D" id="2.120.10.80">
    <property type="entry name" value="Kelch-type beta propeller"/>
    <property type="match status" value="2"/>
</dbReference>
<feature type="compositionally biased region" description="Polar residues" evidence="12">
    <location>
        <begin position="625"/>
        <end position="653"/>
    </location>
</feature>
<feature type="domain" description="BACK" evidence="13">
    <location>
        <begin position="156"/>
        <end position="240"/>
    </location>
</feature>
<dbReference type="InterPro" id="IPR000210">
    <property type="entry name" value="BTB/POZ_dom"/>
</dbReference>
<feature type="region of interest" description="Disordered" evidence="12">
    <location>
        <begin position="927"/>
        <end position="946"/>
    </location>
</feature>
<dbReference type="SUPFAM" id="SSF117281">
    <property type="entry name" value="Kelch motif"/>
    <property type="match status" value="1"/>
</dbReference>
<evidence type="ECO:0000256" key="10">
    <source>
        <dbReference type="PROSITE-ProRule" id="PRU00182"/>
    </source>
</evidence>
<keyword evidence="3 10" id="KW-0699">rRNA-binding</keyword>
<dbReference type="GO" id="GO:0003735">
    <property type="term" value="F:structural constituent of ribosome"/>
    <property type="evidence" value="ECO:0007669"/>
    <property type="project" value="InterPro"/>
</dbReference>
<keyword evidence="2" id="KW-0880">Kelch repeat</keyword>
<dbReference type="InterPro" id="IPR018079">
    <property type="entry name" value="Ribosomal_uS4_CS"/>
</dbReference>
<dbReference type="GO" id="GO:0019843">
    <property type="term" value="F:rRNA binding"/>
    <property type="evidence" value="ECO:0007669"/>
    <property type="project" value="UniProtKB-KW"/>
</dbReference>
<keyword evidence="5 10" id="KW-0694">RNA-binding</keyword>
<feature type="region of interest" description="Disordered" evidence="12">
    <location>
        <begin position="1"/>
        <end position="46"/>
    </location>
</feature>
<dbReference type="CDD" id="cd00165">
    <property type="entry name" value="S4"/>
    <property type="match status" value="1"/>
</dbReference>
<feature type="compositionally biased region" description="Low complexity" evidence="12">
    <location>
        <begin position="708"/>
        <end position="725"/>
    </location>
</feature>
<dbReference type="SMART" id="SM00875">
    <property type="entry name" value="BACK"/>
    <property type="match status" value="1"/>
</dbReference>
<dbReference type="FunFam" id="3.10.290.10:FF:000004">
    <property type="entry name" value="40s ribosomal protein s9"/>
    <property type="match status" value="1"/>
</dbReference>
<feature type="region of interest" description="Disordered" evidence="12">
    <location>
        <begin position="708"/>
        <end position="727"/>
    </location>
</feature>
<dbReference type="GO" id="GO:0015935">
    <property type="term" value="C:small ribosomal subunit"/>
    <property type="evidence" value="ECO:0007669"/>
    <property type="project" value="InterPro"/>
</dbReference>
<dbReference type="SUPFAM" id="SSF54695">
    <property type="entry name" value="POZ domain"/>
    <property type="match status" value="1"/>
</dbReference>
<feature type="region of interest" description="Disordered" evidence="12">
    <location>
        <begin position="603"/>
        <end position="653"/>
    </location>
</feature>
<evidence type="ECO:0000256" key="9">
    <source>
        <dbReference type="ARBA" id="ARBA00045441"/>
    </source>
</evidence>
<dbReference type="InterPro" id="IPR006652">
    <property type="entry name" value="Kelch_1"/>
</dbReference>
<evidence type="ECO:0000256" key="11">
    <source>
        <dbReference type="RuleBase" id="RU003699"/>
    </source>
</evidence>
<feature type="compositionally biased region" description="Basic and acidic residues" evidence="12">
    <location>
        <begin position="1"/>
        <end position="18"/>
    </location>
</feature>
<dbReference type="PANTHER" id="PTHR45632:SF3">
    <property type="entry name" value="KELCH-LIKE PROTEIN 32"/>
    <property type="match status" value="1"/>
</dbReference>
<dbReference type="InterPro" id="IPR011705">
    <property type="entry name" value="BACK"/>
</dbReference>
<evidence type="ECO:0000256" key="5">
    <source>
        <dbReference type="ARBA" id="ARBA00022884"/>
    </source>
</evidence>
<dbReference type="NCBIfam" id="NF003139">
    <property type="entry name" value="PRK04051.1"/>
    <property type="match status" value="1"/>
</dbReference>
<protein>
    <recommendedName>
        <fullName evidence="8">40S ribosomal protein S9</fullName>
    </recommendedName>
</protein>
<dbReference type="InterPro" id="IPR011333">
    <property type="entry name" value="SKP1/BTB/POZ_sf"/>
</dbReference>
<dbReference type="InterPro" id="IPR001912">
    <property type="entry name" value="Ribosomal_uS4_N"/>
</dbReference>
<dbReference type="SMART" id="SM00612">
    <property type="entry name" value="Kelch"/>
    <property type="match status" value="5"/>
</dbReference>
<evidence type="ECO:0000256" key="4">
    <source>
        <dbReference type="ARBA" id="ARBA00022737"/>
    </source>
</evidence>
<dbReference type="InterPro" id="IPR002942">
    <property type="entry name" value="S4_RNA-bd"/>
</dbReference>
<evidence type="ECO:0000259" key="14">
    <source>
        <dbReference type="SMART" id="SM01390"/>
    </source>
</evidence>
<dbReference type="WBParaSite" id="TASK_0000325501-mRNA-1">
    <property type="protein sequence ID" value="TASK_0000325501-mRNA-1"/>
    <property type="gene ID" value="TASK_0000325501"/>
</dbReference>
<dbReference type="GO" id="GO:0006412">
    <property type="term" value="P:translation"/>
    <property type="evidence" value="ECO:0007669"/>
    <property type="project" value="InterPro"/>
</dbReference>
<dbReference type="NCBIfam" id="TIGR01018">
    <property type="entry name" value="uS4_arch"/>
    <property type="match status" value="1"/>
</dbReference>
<comment type="function">
    <text evidence="9">Component of the small ribosomal subunit. The ribosome is a large ribonucleoprotein complex responsible for the synthesis of proteins in the cell. Part of the small subunit (SSU) processome, first precursor of the small eukaryotic ribosomal subunit. During the assembly of the SSU processome in the nucleolus, many ribosome biogenesis factors, an RNA chaperone and ribosomal proteins associate with the nascent pre-rRNA and work in concert to generate RNA folding, modifications, rearrangements and cleavage as well as targeted degradation of pre-ribosomal RNA by the RNA exosome.</text>
</comment>
<dbReference type="Gene3D" id="3.30.710.10">
    <property type="entry name" value="Potassium Channel Kv1.1, Chain A"/>
    <property type="match status" value="1"/>
</dbReference>
<keyword evidence="7 11" id="KW-0687">Ribonucleoprotein</keyword>
<dbReference type="Pfam" id="PF07707">
    <property type="entry name" value="BACK"/>
    <property type="match status" value="1"/>
</dbReference>
<evidence type="ECO:0000256" key="7">
    <source>
        <dbReference type="ARBA" id="ARBA00023274"/>
    </source>
</evidence>
<evidence type="ECO:0000259" key="13">
    <source>
        <dbReference type="SMART" id="SM00875"/>
    </source>
</evidence>
<organism evidence="15">
    <name type="scientific">Taenia asiatica</name>
    <name type="common">Asian tapeworm</name>
    <dbReference type="NCBI Taxonomy" id="60517"/>
    <lineage>
        <taxon>Eukaryota</taxon>
        <taxon>Metazoa</taxon>
        <taxon>Spiralia</taxon>
        <taxon>Lophotrochozoa</taxon>
        <taxon>Platyhelminthes</taxon>
        <taxon>Cestoda</taxon>
        <taxon>Eucestoda</taxon>
        <taxon>Cyclophyllidea</taxon>
        <taxon>Taeniidae</taxon>
        <taxon>Taenia</taxon>
    </lineage>
</organism>
<dbReference type="SMART" id="SM01390">
    <property type="entry name" value="Ribosomal_S4"/>
    <property type="match status" value="1"/>
</dbReference>
<dbReference type="InterPro" id="IPR005710">
    <property type="entry name" value="Ribosomal_uS4_euk/arc"/>
</dbReference>